<reference evidence="1 2" key="1">
    <citation type="submission" date="2016-08" db="EMBL/GenBank/DDBJ databases">
        <title>Characterization and recognition of Brachyspira hampsonii sp. nov., a novel intestinal spirochete that is pathogenic to pigs.</title>
        <authorList>
            <person name="Mirajkar N."/>
            <person name="La T."/>
            <person name="Phillips N."/>
            <person name="Hampson D."/>
            <person name="Gebhart C."/>
        </authorList>
    </citation>
    <scope>NUCLEOTIDE SEQUENCE [LARGE SCALE GENOMIC DNA]</scope>
    <source>
        <strain evidence="1 2">P280/1</strain>
    </source>
</reference>
<name>A0A1E5NC74_9SPIR</name>
<dbReference type="AlphaFoldDB" id="A0A1E5NC74"/>
<dbReference type="Proteomes" id="UP000095247">
    <property type="component" value="Unassembled WGS sequence"/>
</dbReference>
<dbReference type="EMBL" id="MDCO01000012">
    <property type="protein sequence ID" value="OEJ13691.1"/>
    <property type="molecule type" value="Genomic_DNA"/>
</dbReference>
<accession>A0A1E5NC74</accession>
<proteinExistence type="predicted"/>
<evidence type="ECO:0000313" key="1">
    <source>
        <dbReference type="EMBL" id="OEJ13691.1"/>
    </source>
</evidence>
<protein>
    <submittedName>
        <fullName evidence="1">Uncharacterized protein</fullName>
    </submittedName>
</protein>
<sequence>MVYNISMDKILKNLINTLIIISIILLFSSCGQRTKTITLTNIAVDVPEDFKVGFLDGTVAIDNTVAFNESYGVERNTAIYTVAYTKYKPIYNGAITLEKARNDIVNGLKNNQFIKEFEIVNEGLVEGPSDSYKILLSFYYGPNKTYHKSFSMVHENGLLQIICMYNANSKKDDKEIENIIKSVRIVDSSNTNN</sequence>
<gene>
    <name evidence="1" type="ORF">BFL38_02780</name>
</gene>
<comment type="caution">
    <text evidence="1">The sequence shown here is derived from an EMBL/GenBank/DDBJ whole genome shotgun (WGS) entry which is preliminary data.</text>
</comment>
<organism evidence="1 2">
    <name type="scientific">Brachyspira hampsonii</name>
    <dbReference type="NCBI Taxonomy" id="1287055"/>
    <lineage>
        <taxon>Bacteria</taxon>
        <taxon>Pseudomonadati</taxon>
        <taxon>Spirochaetota</taxon>
        <taxon>Spirochaetia</taxon>
        <taxon>Brachyspirales</taxon>
        <taxon>Brachyspiraceae</taxon>
        <taxon>Brachyspira</taxon>
    </lineage>
</organism>
<evidence type="ECO:0000313" key="2">
    <source>
        <dbReference type="Proteomes" id="UP000095247"/>
    </source>
</evidence>